<dbReference type="AlphaFoldDB" id="A0A2W5MLJ6"/>
<evidence type="ECO:0000256" key="2">
    <source>
        <dbReference type="ARBA" id="ARBA00022692"/>
    </source>
</evidence>
<evidence type="ECO:0000259" key="6">
    <source>
        <dbReference type="Pfam" id="PF04116"/>
    </source>
</evidence>
<sequence length="265" mass="30104">MLGLLNLESALLVAIIFLPLERLLPAHRGRRLLRRGWVNDTVYFIVNRIPIGIGLLLVAAAAIAAGEAFVPAGLRAGVAAQPLWVQLPVLLLLGDLAFYLVHRLFHTIPFLWRFHAIHHSIDELDWLAAHRVHPVDQILTKGASILPCFLLGFSDGAIALYFLLYQWHSLLLHSNIKVGFGPLHYLVASPCFHHWHHADHPEAWNRNYSAQLPLWDMLFGTANMRRDALPTRYGIEDRVPATYWSQLLHPFRRRATHDPARIPAE</sequence>
<comment type="caution">
    <text evidence="7">The sequence shown here is derived from an EMBL/GenBank/DDBJ whole genome shotgun (WGS) entry which is preliminary data.</text>
</comment>
<evidence type="ECO:0000313" key="8">
    <source>
        <dbReference type="Proteomes" id="UP000248597"/>
    </source>
</evidence>
<dbReference type="GO" id="GO:0016020">
    <property type="term" value="C:membrane"/>
    <property type="evidence" value="ECO:0007669"/>
    <property type="project" value="UniProtKB-SubCell"/>
</dbReference>
<gene>
    <name evidence="7" type="ORF">DI569_14430</name>
</gene>
<evidence type="ECO:0000256" key="3">
    <source>
        <dbReference type="ARBA" id="ARBA00022989"/>
    </source>
</evidence>
<feature type="transmembrane region" description="Helical" evidence="5">
    <location>
        <begin position="49"/>
        <end position="70"/>
    </location>
</feature>
<accession>A0A2W5MLJ6</accession>
<evidence type="ECO:0000313" key="7">
    <source>
        <dbReference type="EMBL" id="PZQ20777.1"/>
    </source>
</evidence>
<feature type="transmembrane region" description="Helical" evidence="5">
    <location>
        <begin position="144"/>
        <end position="164"/>
    </location>
</feature>
<feature type="transmembrane region" description="Helical" evidence="5">
    <location>
        <begin position="82"/>
        <end position="101"/>
    </location>
</feature>
<evidence type="ECO:0000256" key="1">
    <source>
        <dbReference type="ARBA" id="ARBA00004370"/>
    </source>
</evidence>
<keyword evidence="4 5" id="KW-0472">Membrane</keyword>
<dbReference type="GO" id="GO:0005506">
    <property type="term" value="F:iron ion binding"/>
    <property type="evidence" value="ECO:0007669"/>
    <property type="project" value="InterPro"/>
</dbReference>
<dbReference type="Proteomes" id="UP000248597">
    <property type="component" value="Unassembled WGS sequence"/>
</dbReference>
<name>A0A2W5MLJ6_SPHMC</name>
<dbReference type="Pfam" id="PF04116">
    <property type="entry name" value="FA_hydroxylase"/>
    <property type="match status" value="1"/>
</dbReference>
<dbReference type="GO" id="GO:0008610">
    <property type="term" value="P:lipid biosynthetic process"/>
    <property type="evidence" value="ECO:0007669"/>
    <property type="project" value="InterPro"/>
</dbReference>
<protein>
    <submittedName>
        <fullName evidence="7">Fatty acid hydroxylase</fullName>
    </submittedName>
</protein>
<dbReference type="GO" id="GO:0016491">
    <property type="term" value="F:oxidoreductase activity"/>
    <property type="evidence" value="ECO:0007669"/>
    <property type="project" value="InterPro"/>
</dbReference>
<evidence type="ECO:0000256" key="4">
    <source>
        <dbReference type="ARBA" id="ARBA00023136"/>
    </source>
</evidence>
<comment type="subcellular location">
    <subcellularLocation>
        <location evidence="1">Membrane</location>
    </subcellularLocation>
</comment>
<evidence type="ECO:0000256" key="5">
    <source>
        <dbReference type="SAM" id="Phobius"/>
    </source>
</evidence>
<dbReference type="InterPro" id="IPR006694">
    <property type="entry name" value="Fatty_acid_hydroxylase"/>
</dbReference>
<dbReference type="InterPro" id="IPR050307">
    <property type="entry name" value="Sterol_Desaturase_Related"/>
</dbReference>
<dbReference type="PANTHER" id="PTHR11863">
    <property type="entry name" value="STEROL DESATURASE"/>
    <property type="match status" value="1"/>
</dbReference>
<proteinExistence type="predicted"/>
<reference evidence="7 8" key="1">
    <citation type="submission" date="2017-08" db="EMBL/GenBank/DDBJ databases">
        <title>Infants hospitalized years apart are colonized by the same room-sourced microbial strains.</title>
        <authorList>
            <person name="Brooks B."/>
            <person name="Olm M.R."/>
            <person name="Firek B.A."/>
            <person name="Baker R."/>
            <person name="Thomas B.C."/>
            <person name="Morowitz M.J."/>
            <person name="Banfield J.F."/>
        </authorList>
    </citation>
    <scope>NUCLEOTIDE SEQUENCE [LARGE SCALE GENOMIC DNA]</scope>
    <source>
        <strain evidence="7">S2_005_003_R2_47</strain>
    </source>
</reference>
<feature type="domain" description="Fatty acid hydroxylase" evidence="6">
    <location>
        <begin position="89"/>
        <end position="221"/>
    </location>
</feature>
<organism evidence="7 8">
    <name type="scientific">Sphingopyxis macrogoltabida</name>
    <name type="common">Sphingomonas macrogoltabidus</name>
    <dbReference type="NCBI Taxonomy" id="33050"/>
    <lineage>
        <taxon>Bacteria</taxon>
        <taxon>Pseudomonadati</taxon>
        <taxon>Pseudomonadota</taxon>
        <taxon>Alphaproteobacteria</taxon>
        <taxon>Sphingomonadales</taxon>
        <taxon>Sphingomonadaceae</taxon>
        <taxon>Sphingopyxis</taxon>
    </lineage>
</organism>
<keyword evidence="2 5" id="KW-0812">Transmembrane</keyword>
<keyword evidence="3 5" id="KW-1133">Transmembrane helix</keyword>
<dbReference type="EMBL" id="QFPJ01000047">
    <property type="protein sequence ID" value="PZQ20777.1"/>
    <property type="molecule type" value="Genomic_DNA"/>
</dbReference>